<evidence type="ECO:0000256" key="1">
    <source>
        <dbReference type="ARBA" id="ARBA00001971"/>
    </source>
</evidence>
<sequence>MNPADSAPATTRRFHRLDISGPAFWARDFAARDEVFARLRAEPGLTWHAPAPAVFPHSEPGFWAVTRQRDIAHISRHPDLFTSGLGISMDPMPVELQRPTTFFLTMDPPQHTRYRRLISAAFTPKQVRRIESQIRANAAEIVDEFLADLRGERPVDLVDSLSRKLPMRTVSDMIGIDRADRETVAYAAEAMFGSTDEEYASLEDRADFFMSQFTILHSAGTELAARRRRAPRDDLMSAIVAAEVDGHRLTDEEIGAFMVLLASAGNDTTKQTTSHGFKALIDYPAQREWLLEDPAARLGGAVEEFIRWATPVVHFARHAVTDTEVAGTRVRAGEKLVLFYCSANRDEAALDAPHIFDLTRDPNPHFGFGGGGAHFCLGAWLARMQLRLLFHELLPRIPEVVLGDPEYVHSDFVHGIKRMPVRRAGSDPRSR</sequence>
<evidence type="ECO:0000256" key="4">
    <source>
        <dbReference type="ARBA" id="ARBA00022723"/>
    </source>
</evidence>
<dbReference type="InterPro" id="IPR001128">
    <property type="entry name" value="Cyt_P450"/>
</dbReference>
<dbReference type="InterPro" id="IPR002397">
    <property type="entry name" value="Cyt_P450_B"/>
</dbReference>
<keyword evidence="3" id="KW-0349">Heme</keyword>
<keyword evidence="6" id="KW-0408">Iron</keyword>
<comment type="similarity">
    <text evidence="2">Belongs to the cytochrome P450 family.</text>
</comment>
<dbReference type="EMBL" id="JBFAIH010000015">
    <property type="protein sequence ID" value="MEV0365730.1"/>
    <property type="molecule type" value="Genomic_DNA"/>
</dbReference>
<keyword evidence="9" id="KW-1185">Reference proteome</keyword>
<keyword evidence="7" id="KW-0503">Monooxygenase</keyword>
<evidence type="ECO:0000256" key="7">
    <source>
        <dbReference type="ARBA" id="ARBA00023033"/>
    </source>
</evidence>
<dbReference type="PANTHER" id="PTHR46696:SF4">
    <property type="entry name" value="BIOTIN BIOSYNTHESIS CYTOCHROME P450"/>
    <property type="match status" value="1"/>
</dbReference>
<comment type="caution">
    <text evidence="8">The sequence shown here is derived from an EMBL/GenBank/DDBJ whole genome shotgun (WGS) entry which is preliminary data.</text>
</comment>
<dbReference type="PRINTS" id="PR00359">
    <property type="entry name" value="BP450"/>
</dbReference>
<reference evidence="8 9" key="1">
    <citation type="submission" date="2024-06" db="EMBL/GenBank/DDBJ databases">
        <title>The Natural Products Discovery Center: Release of the First 8490 Sequenced Strains for Exploring Actinobacteria Biosynthetic Diversity.</title>
        <authorList>
            <person name="Kalkreuter E."/>
            <person name="Kautsar S.A."/>
            <person name="Yang D."/>
            <person name="Bader C.D."/>
            <person name="Teijaro C.N."/>
            <person name="Fluegel L."/>
            <person name="Davis C.M."/>
            <person name="Simpson J.R."/>
            <person name="Lauterbach L."/>
            <person name="Steele A.D."/>
            <person name="Gui C."/>
            <person name="Meng S."/>
            <person name="Li G."/>
            <person name="Viehrig K."/>
            <person name="Ye F."/>
            <person name="Su P."/>
            <person name="Kiefer A.F."/>
            <person name="Nichols A."/>
            <person name="Cepeda A.J."/>
            <person name="Yan W."/>
            <person name="Fan B."/>
            <person name="Jiang Y."/>
            <person name="Adhikari A."/>
            <person name="Zheng C.-J."/>
            <person name="Schuster L."/>
            <person name="Cowan T.M."/>
            <person name="Smanski M.J."/>
            <person name="Chevrette M.G."/>
            <person name="De Carvalho L.P.S."/>
            <person name="Shen B."/>
        </authorList>
    </citation>
    <scope>NUCLEOTIDE SEQUENCE [LARGE SCALE GENOMIC DNA]</scope>
    <source>
        <strain evidence="8 9">NPDC050671</strain>
    </source>
</reference>
<dbReference type="InterPro" id="IPR036396">
    <property type="entry name" value="Cyt_P450_sf"/>
</dbReference>
<dbReference type="Proteomes" id="UP001551658">
    <property type="component" value="Unassembled WGS sequence"/>
</dbReference>
<protein>
    <submittedName>
        <fullName evidence="8">Cytochrome P450</fullName>
    </submittedName>
</protein>
<keyword evidence="4" id="KW-0479">Metal-binding</keyword>
<keyword evidence="5" id="KW-0560">Oxidoreductase</keyword>
<proteinExistence type="inferred from homology"/>
<evidence type="ECO:0000256" key="5">
    <source>
        <dbReference type="ARBA" id="ARBA00023002"/>
    </source>
</evidence>
<evidence type="ECO:0000313" key="9">
    <source>
        <dbReference type="Proteomes" id="UP001551658"/>
    </source>
</evidence>
<comment type="cofactor">
    <cofactor evidence="1">
        <name>heme</name>
        <dbReference type="ChEBI" id="CHEBI:30413"/>
    </cofactor>
</comment>
<gene>
    <name evidence="8" type="ORF">AB0H72_23830</name>
</gene>
<dbReference type="RefSeq" id="WP_357982558.1">
    <property type="nucleotide sequence ID" value="NZ_JBFAIH010000015.1"/>
</dbReference>
<organism evidence="8 9">
    <name type="scientific">Nocardia fusca</name>
    <dbReference type="NCBI Taxonomy" id="941183"/>
    <lineage>
        <taxon>Bacteria</taxon>
        <taxon>Bacillati</taxon>
        <taxon>Actinomycetota</taxon>
        <taxon>Actinomycetes</taxon>
        <taxon>Mycobacteriales</taxon>
        <taxon>Nocardiaceae</taxon>
        <taxon>Nocardia</taxon>
    </lineage>
</organism>
<dbReference type="SUPFAM" id="SSF48264">
    <property type="entry name" value="Cytochrome P450"/>
    <property type="match status" value="1"/>
</dbReference>
<evidence type="ECO:0000313" key="8">
    <source>
        <dbReference type="EMBL" id="MEV0365730.1"/>
    </source>
</evidence>
<name>A0ABV3FDR9_9NOCA</name>
<dbReference type="Pfam" id="PF00067">
    <property type="entry name" value="p450"/>
    <property type="match status" value="1"/>
</dbReference>
<evidence type="ECO:0000256" key="2">
    <source>
        <dbReference type="ARBA" id="ARBA00010617"/>
    </source>
</evidence>
<dbReference type="PANTHER" id="PTHR46696">
    <property type="entry name" value="P450, PUTATIVE (EUROFUNG)-RELATED"/>
    <property type="match status" value="1"/>
</dbReference>
<evidence type="ECO:0000256" key="3">
    <source>
        <dbReference type="ARBA" id="ARBA00022617"/>
    </source>
</evidence>
<accession>A0ABV3FDR9</accession>
<evidence type="ECO:0000256" key="6">
    <source>
        <dbReference type="ARBA" id="ARBA00023004"/>
    </source>
</evidence>
<dbReference type="Gene3D" id="1.10.630.10">
    <property type="entry name" value="Cytochrome P450"/>
    <property type="match status" value="1"/>
</dbReference>
<dbReference type="CDD" id="cd11033">
    <property type="entry name" value="CYP142-like"/>
    <property type="match status" value="1"/>
</dbReference>